<dbReference type="AlphaFoldDB" id="A0A5A9NF82"/>
<accession>A0A5A9NF82</accession>
<sequence length="892" mass="101272">MTVVKRQAPPPSGVSSEVEVLKALKSLFEHHKALDEKVRERLRVALERITTLEGQLAAATQEVVMLRQRKDGRSEGDAVEKMDGSKPTWKRLPNGSIDAHDDNSRCVELQELLDKANKELTQNRDRISSLTSRMTELEAELATARKDLLKSEEMCTKHQRDIREAMAQREDMEERITTLEKRYLAAQRETTSIHDLNDKLENELATKDSLYRQSEEKVRHLQELLELAEQRLQQTMRKAETLPEVEAELAQRVAALTKANFNGRLLFCFEYTRQQSHFIKASAGIINDSVFQKEPNILSAEERHGNIEERLRQLETQLEEKNQELGRERLIGEIEKLRSELDHMKRRSSVYGDGTHPRSHVGSATDLRFSVVEGQGDHYSSTGVIRRAQKGRRMALRDEPTKILPMVEQDWDRSQPSSLRASRTHLMGSDSELSDLDDEDRETIFSSADMLSPSGHSDAQTLALMLQEQLDAINEEIRMIQVERENAELRADELESRVNSGSMDGLNVTLRPRSSIPTSVTALSLASSSPPVSGRSTPKMTSGSAAHELGIMTLPQTRPNELRSTNRKSGGWPRGDADDDNYANHSLALMMMMVMKMHFDTRLSDILQLWVGMPAWYVAACRANVKSGAIMSALSDTEIQREIGISNPLHRLKLRLAIQEMVSLTSPSAPLTSRTTLAYGDMNHEWIGNEWLPSLGLPQYRSYFMECLVDARMLDHLTKKDLRTHLKMVDSFHRASLHYGIMCLKRLNYDRKELERRREDFQQDLKDTLVWTNDHVMQWIHNIGLKEYGNNLSESGVHGALIALDETFEFSSLALILQIPMQNTQNDDKSFRRSPSWRKRFRPRDGQGVGMMAGSIETLPAGFRLNAMSIPHSMTAVPKKQLQPEGRPGGQG</sequence>
<dbReference type="InterPro" id="IPR037621">
    <property type="entry name" value="LIP-1_SAM_2"/>
</dbReference>
<gene>
    <name evidence="6" type="ORF">E1301_Tti010495</name>
</gene>
<feature type="region of interest" description="Disordered" evidence="4">
    <location>
        <begin position="825"/>
        <end position="851"/>
    </location>
</feature>
<keyword evidence="1" id="KW-0677">Repeat</keyword>
<dbReference type="PANTHER" id="PTHR12587">
    <property type="entry name" value="LAR INTERACTING PROTEIN LIP -RELATED PROTEIN"/>
    <property type="match status" value="1"/>
</dbReference>
<dbReference type="SMART" id="SM00454">
    <property type="entry name" value="SAM"/>
    <property type="match status" value="3"/>
</dbReference>
<evidence type="ECO:0000256" key="3">
    <source>
        <dbReference type="SAM" id="Coils"/>
    </source>
</evidence>
<name>A0A5A9NF82_9TELE</name>
<reference evidence="6 7" key="1">
    <citation type="journal article" date="2019" name="Mol. Ecol. Resour.">
        <title>Chromosome-level genome assembly of Triplophysa tibetana, a fish adapted to the harsh high-altitude environment of the Tibetan Plateau.</title>
        <authorList>
            <person name="Yang X."/>
            <person name="Liu H."/>
            <person name="Ma Z."/>
            <person name="Zou Y."/>
            <person name="Zou M."/>
            <person name="Mao Y."/>
            <person name="Li X."/>
            <person name="Wang H."/>
            <person name="Chen T."/>
            <person name="Wang W."/>
            <person name="Yang R."/>
        </authorList>
    </citation>
    <scope>NUCLEOTIDE SEQUENCE [LARGE SCALE GENOMIC DNA]</scope>
    <source>
        <strain evidence="6">TTIB1903HZAU</strain>
        <tissue evidence="6">Muscle</tissue>
    </source>
</reference>
<feature type="coiled-coil region" evidence="3">
    <location>
        <begin position="42"/>
        <end position="69"/>
    </location>
</feature>
<comment type="caution">
    <text evidence="6">The sequence shown here is derived from an EMBL/GenBank/DDBJ whole genome shotgun (WGS) entry which is preliminary data.</text>
</comment>
<evidence type="ECO:0000313" key="6">
    <source>
        <dbReference type="EMBL" id="KAA0707746.1"/>
    </source>
</evidence>
<dbReference type="InterPro" id="IPR057892">
    <property type="entry name" value="LIP-1_CC2"/>
</dbReference>
<evidence type="ECO:0000256" key="2">
    <source>
        <dbReference type="ARBA" id="ARBA00023054"/>
    </source>
</evidence>
<dbReference type="PANTHER" id="PTHR12587:SF5">
    <property type="entry name" value="LIPRIN-ALPHA-4"/>
    <property type="match status" value="1"/>
</dbReference>
<dbReference type="CDD" id="cd09565">
    <property type="entry name" value="SAM_liprin-alpha1_2_3_4_repeat2"/>
    <property type="match status" value="1"/>
</dbReference>
<feature type="coiled-coil region" evidence="3">
    <location>
        <begin position="297"/>
        <end position="347"/>
    </location>
</feature>
<dbReference type="Gene3D" id="1.10.287.1490">
    <property type="match status" value="1"/>
</dbReference>
<feature type="domain" description="SAM" evidence="5">
    <location>
        <begin position="690"/>
        <end position="747"/>
    </location>
</feature>
<dbReference type="InterPro" id="IPR001660">
    <property type="entry name" value="SAM"/>
</dbReference>
<evidence type="ECO:0000256" key="4">
    <source>
        <dbReference type="SAM" id="MobiDB-lite"/>
    </source>
</evidence>
<feature type="compositionally biased region" description="Basic and acidic residues" evidence="4">
    <location>
        <begin position="70"/>
        <end position="84"/>
    </location>
</feature>
<dbReference type="Pfam" id="PF25526">
    <property type="entry name" value="LIP-1"/>
    <property type="match status" value="1"/>
</dbReference>
<dbReference type="Pfam" id="PF00536">
    <property type="entry name" value="SAM_1"/>
    <property type="match status" value="1"/>
</dbReference>
<feature type="coiled-coil region" evidence="3">
    <location>
        <begin position="99"/>
        <end position="238"/>
    </location>
</feature>
<keyword evidence="7" id="KW-1185">Reference proteome</keyword>
<dbReference type="GO" id="GO:0050808">
    <property type="term" value="P:synapse organization"/>
    <property type="evidence" value="ECO:0007669"/>
    <property type="project" value="TreeGrafter"/>
</dbReference>
<dbReference type="PROSITE" id="PS50105">
    <property type="entry name" value="SAM_DOMAIN"/>
    <property type="match status" value="3"/>
</dbReference>
<dbReference type="InterPro" id="IPR029515">
    <property type="entry name" value="Liprin"/>
</dbReference>
<evidence type="ECO:0000256" key="1">
    <source>
        <dbReference type="ARBA" id="ARBA00022737"/>
    </source>
</evidence>
<protein>
    <submittedName>
        <fullName evidence="6">Liprin-alpha-1 LAR-interacting protein 1</fullName>
    </submittedName>
</protein>
<dbReference type="Pfam" id="PF07647">
    <property type="entry name" value="SAM_2"/>
    <property type="match status" value="1"/>
</dbReference>
<dbReference type="Proteomes" id="UP000324632">
    <property type="component" value="Chromosome 19"/>
</dbReference>
<dbReference type="InterPro" id="IPR013761">
    <property type="entry name" value="SAM/pointed_sf"/>
</dbReference>
<evidence type="ECO:0000259" key="5">
    <source>
        <dbReference type="PROSITE" id="PS50105"/>
    </source>
</evidence>
<dbReference type="Gene3D" id="1.10.150.50">
    <property type="entry name" value="Transcription Factor, Ets-1"/>
    <property type="match status" value="3"/>
</dbReference>
<dbReference type="SUPFAM" id="SSF47769">
    <property type="entry name" value="SAM/Pointed domain"/>
    <property type="match status" value="3"/>
</dbReference>
<feature type="domain" description="SAM" evidence="5">
    <location>
        <begin position="771"/>
        <end position="815"/>
    </location>
</feature>
<dbReference type="FunFam" id="1.10.150.50:FF:000002">
    <property type="entry name" value="PTPRF interacting protein alpha 1"/>
    <property type="match status" value="1"/>
</dbReference>
<feature type="domain" description="SAM" evidence="5">
    <location>
        <begin position="603"/>
        <end position="664"/>
    </location>
</feature>
<dbReference type="GO" id="GO:0048786">
    <property type="term" value="C:presynaptic active zone"/>
    <property type="evidence" value="ECO:0007669"/>
    <property type="project" value="TreeGrafter"/>
</dbReference>
<dbReference type="EMBL" id="SOYY01000019">
    <property type="protein sequence ID" value="KAA0707746.1"/>
    <property type="molecule type" value="Genomic_DNA"/>
</dbReference>
<feature type="region of interest" description="Disordered" evidence="4">
    <location>
        <begin position="410"/>
        <end position="436"/>
    </location>
</feature>
<keyword evidence="2 3" id="KW-0175">Coiled coil</keyword>
<feature type="coiled-coil region" evidence="3">
    <location>
        <begin position="463"/>
        <end position="497"/>
    </location>
</feature>
<evidence type="ECO:0000313" key="7">
    <source>
        <dbReference type="Proteomes" id="UP000324632"/>
    </source>
</evidence>
<feature type="region of interest" description="Disordered" evidence="4">
    <location>
        <begin position="70"/>
        <end position="97"/>
    </location>
</feature>
<organism evidence="6 7">
    <name type="scientific">Triplophysa tibetana</name>
    <dbReference type="NCBI Taxonomy" id="1572043"/>
    <lineage>
        <taxon>Eukaryota</taxon>
        <taxon>Metazoa</taxon>
        <taxon>Chordata</taxon>
        <taxon>Craniata</taxon>
        <taxon>Vertebrata</taxon>
        <taxon>Euteleostomi</taxon>
        <taxon>Actinopterygii</taxon>
        <taxon>Neopterygii</taxon>
        <taxon>Teleostei</taxon>
        <taxon>Ostariophysi</taxon>
        <taxon>Cypriniformes</taxon>
        <taxon>Nemacheilidae</taxon>
        <taxon>Triplophysa</taxon>
    </lineage>
</organism>
<proteinExistence type="predicted"/>